<reference evidence="3" key="1">
    <citation type="submission" date="2017-04" db="EMBL/GenBank/DDBJ databases">
        <authorList>
            <person name="Varghese N."/>
            <person name="Submissions S."/>
        </authorList>
    </citation>
    <scope>NUCLEOTIDE SEQUENCE [LARGE SCALE GENOMIC DNA]</scope>
    <source>
        <strain evidence="3">VKM Ac-2121</strain>
    </source>
</reference>
<proteinExistence type="predicted"/>
<evidence type="ECO:0008006" key="4">
    <source>
        <dbReference type="Google" id="ProtNLM"/>
    </source>
</evidence>
<dbReference type="Proteomes" id="UP000193711">
    <property type="component" value="Unassembled WGS sequence"/>
</dbReference>
<feature type="region of interest" description="Disordered" evidence="1">
    <location>
        <begin position="122"/>
        <end position="143"/>
    </location>
</feature>
<dbReference type="AlphaFoldDB" id="A0A1X7NB53"/>
<evidence type="ECO:0000313" key="3">
    <source>
        <dbReference type="Proteomes" id="UP000193711"/>
    </source>
</evidence>
<dbReference type="Pfam" id="PF13830">
    <property type="entry name" value="DUF4192"/>
    <property type="match status" value="1"/>
</dbReference>
<dbReference type="InterPro" id="IPR025447">
    <property type="entry name" value="DUF4192"/>
</dbReference>
<evidence type="ECO:0000313" key="2">
    <source>
        <dbReference type="EMBL" id="SMH34840.1"/>
    </source>
</evidence>
<dbReference type="RefSeq" id="WP_085475480.1">
    <property type="nucleotide sequence ID" value="NZ_FXBM01000001.1"/>
</dbReference>
<keyword evidence="3" id="KW-1185">Reference proteome</keyword>
<accession>A0A1X7NB53</accession>
<dbReference type="EMBL" id="FXBM01000001">
    <property type="protein sequence ID" value="SMH34840.1"/>
    <property type="molecule type" value="Genomic_DNA"/>
</dbReference>
<name>A0A1X7NB53_9MICO</name>
<sequence length="308" mass="32793">MTLTALETSPSSDHVLRSVPLLVGHEPRESLVLVPMRGGRATGALRFDLPDHDPEPCVRAYIGALGRFGRAEAALAVIYSDRSPRSWSSELEGALLARARRVGLRGFDVVVVGPAERMVDRALGARRSSDPGPTGSARSERTGGLLPVVRRETALAIAAQVDVLLDRHPRADLGAQVRSSVDALLRRAASGRGGQHRPGQLAALIVCAQRPEWIEHARRLVATTAPSPSDDLLELIAVAAASSPATERVPVLVLLAGLRWSAGLREDAVQLAAWATRSDPHDLGARMLEAALHGTAERSEPTRADRAA</sequence>
<protein>
    <recommendedName>
        <fullName evidence="4">DUF4192 domain-containing protein</fullName>
    </recommendedName>
</protein>
<organism evidence="2 3">
    <name type="scientific">Rathayibacter oskolensis</name>
    <dbReference type="NCBI Taxonomy" id="1891671"/>
    <lineage>
        <taxon>Bacteria</taxon>
        <taxon>Bacillati</taxon>
        <taxon>Actinomycetota</taxon>
        <taxon>Actinomycetes</taxon>
        <taxon>Micrococcales</taxon>
        <taxon>Microbacteriaceae</taxon>
        <taxon>Rathayibacter</taxon>
    </lineage>
</organism>
<evidence type="ECO:0000256" key="1">
    <source>
        <dbReference type="SAM" id="MobiDB-lite"/>
    </source>
</evidence>
<dbReference type="OrthoDB" id="4954868at2"/>
<gene>
    <name evidence="2" type="ORF">SAMN06295885_1047</name>
</gene>